<dbReference type="EMBL" id="JAVMIP010000001">
    <property type="protein sequence ID" value="MDS3859217.1"/>
    <property type="molecule type" value="Genomic_DNA"/>
</dbReference>
<evidence type="ECO:0000313" key="6">
    <source>
        <dbReference type="EMBL" id="MDS3859217.1"/>
    </source>
</evidence>
<reference evidence="7" key="1">
    <citation type="submission" date="2023-07" db="EMBL/GenBank/DDBJ databases">
        <authorList>
            <person name="Luz R."/>
            <person name="Cordeiro R."/>
            <person name="Fonseca A."/>
            <person name="Goncalves V."/>
        </authorList>
    </citation>
    <scope>NUCLEOTIDE SEQUENCE [LARGE SCALE GENOMIC DNA]</scope>
    <source>
        <strain evidence="7">BACA0444</strain>
    </source>
</reference>
<dbReference type="Proteomes" id="UP001268256">
    <property type="component" value="Unassembled WGS sequence"/>
</dbReference>
<keyword evidence="7" id="KW-1185">Reference proteome</keyword>
<dbReference type="PANTHER" id="PTHR12154">
    <property type="entry name" value="GLYCOSYL TRANSFERASE-RELATED"/>
    <property type="match status" value="1"/>
</dbReference>
<accession>A0AAE4FQ30</accession>
<keyword evidence="2" id="KW-0812">Transmembrane</keyword>
<gene>
    <name evidence="6" type="primary">pssD</name>
    <name evidence="6" type="ORF">RIF25_00210</name>
</gene>
<dbReference type="PANTHER" id="PTHR12154:SF4">
    <property type="entry name" value="UDP-N-ACETYLGLUCOSAMINE TRANSFERASE SUBUNIT ALG14 HOMOLOG"/>
    <property type="match status" value="1"/>
</dbReference>
<evidence type="ECO:0000256" key="3">
    <source>
        <dbReference type="ARBA" id="ARBA00022824"/>
    </source>
</evidence>
<comment type="subcellular location">
    <subcellularLocation>
        <location evidence="1">Endoplasmic reticulum membrane</location>
        <topology evidence="1">Single-pass membrane protein</topology>
    </subcellularLocation>
</comment>
<dbReference type="SUPFAM" id="SSF53756">
    <property type="entry name" value="UDP-Glycosyltransferase/glycogen phosphorylase"/>
    <property type="match status" value="1"/>
</dbReference>
<dbReference type="GO" id="GO:0006488">
    <property type="term" value="P:dolichol-linked oligosaccharide biosynthetic process"/>
    <property type="evidence" value="ECO:0007669"/>
    <property type="project" value="InterPro"/>
</dbReference>
<proteinExistence type="predicted"/>
<dbReference type="RefSeq" id="WP_322876556.1">
    <property type="nucleotide sequence ID" value="NZ_JAVMIP010000001.1"/>
</dbReference>
<evidence type="ECO:0000256" key="1">
    <source>
        <dbReference type="ARBA" id="ARBA00004389"/>
    </source>
</evidence>
<comment type="caution">
    <text evidence="6">The sequence shown here is derived from an EMBL/GenBank/DDBJ whole genome shotgun (WGS) entry which is preliminary data.</text>
</comment>
<dbReference type="Gene3D" id="3.40.50.2000">
    <property type="entry name" value="Glycogen Phosphorylase B"/>
    <property type="match status" value="1"/>
</dbReference>
<evidence type="ECO:0000256" key="2">
    <source>
        <dbReference type="ARBA" id="ARBA00022692"/>
    </source>
</evidence>
<keyword evidence="4" id="KW-1133">Transmembrane helix</keyword>
<dbReference type="NCBIfam" id="NF041549">
    <property type="entry name" value="PssD"/>
    <property type="match status" value="1"/>
</dbReference>
<dbReference type="Pfam" id="PF08660">
    <property type="entry name" value="Alg14"/>
    <property type="match status" value="1"/>
</dbReference>
<evidence type="ECO:0000313" key="7">
    <source>
        <dbReference type="Proteomes" id="UP001268256"/>
    </source>
</evidence>
<dbReference type="InterPro" id="IPR013969">
    <property type="entry name" value="Oligosacch_biosynth_Alg14"/>
</dbReference>
<protein>
    <submittedName>
        <fullName evidence="6">PssD/Cps14F family polysaccharide biosynthesis glycosyltransferase</fullName>
    </submittedName>
</protein>
<sequence>MKILLVCSAGGHFKVMRELEHFWASHERVWVTFETSSSQILLKDETVFWAWSPTNRHLPNLMRNLCLAWKVVREEKPDLILSTGAGVAVPFIVLGHFLGIKTAFVESITRVDDLSLSARLAYPLLDALYVCWPELAAKYPKAEAITSRTQAQEVT</sequence>
<evidence type="ECO:0000256" key="5">
    <source>
        <dbReference type="ARBA" id="ARBA00023136"/>
    </source>
</evidence>
<evidence type="ECO:0000256" key="4">
    <source>
        <dbReference type="ARBA" id="ARBA00022989"/>
    </source>
</evidence>
<keyword evidence="5" id="KW-0472">Membrane</keyword>
<organism evidence="6 7">
    <name type="scientific">Pseudocalidococcus azoricus BACA0444</name>
    <dbReference type="NCBI Taxonomy" id="2918990"/>
    <lineage>
        <taxon>Bacteria</taxon>
        <taxon>Bacillati</taxon>
        <taxon>Cyanobacteriota</taxon>
        <taxon>Cyanophyceae</taxon>
        <taxon>Acaryochloridales</taxon>
        <taxon>Thermosynechococcaceae</taxon>
        <taxon>Pseudocalidococcus</taxon>
        <taxon>Pseudocalidococcus azoricus</taxon>
    </lineage>
</organism>
<name>A0AAE4FQ30_9CYAN</name>
<keyword evidence="3" id="KW-0256">Endoplasmic reticulum</keyword>
<dbReference type="GO" id="GO:0004577">
    <property type="term" value="F:N-acetylglucosaminyldiphosphodolichol N-acetylglucosaminyltransferase activity"/>
    <property type="evidence" value="ECO:0007669"/>
    <property type="project" value="TreeGrafter"/>
</dbReference>
<dbReference type="AlphaFoldDB" id="A0AAE4FQ30"/>